<comment type="subcellular location">
    <subcellularLocation>
        <location evidence="1">Cell membrane</location>
        <topology evidence="1">Single-pass membrane protein</topology>
    </subcellularLocation>
</comment>
<dbReference type="AlphaFoldDB" id="N2BQ54"/>
<name>N2BQ54_9FIRM</name>
<dbReference type="HOGENOM" id="CLU_016890_0_1_9"/>
<feature type="transmembrane region" description="Helical" evidence="9">
    <location>
        <begin position="15"/>
        <end position="35"/>
    </location>
</feature>
<dbReference type="Pfam" id="PF00691">
    <property type="entry name" value="OmpA"/>
    <property type="match status" value="1"/>
</dbReference>
<keyword evidence="3" id="KW-1003">Cell membrane</keyword>
<feature type="compositionally biased region" description="Acidic residues" evidence="8">
    <location>
        <begin position="122"/>
        <end position="133"/>
    </location>
</feature>
<gene>
    <name evidence="11" type="ORF">C823_00167</name>
</gene>
<dbReference type="Pfam" id="PF13677">
    <property type="entry name" value="MotB_plug"/>
    <property type="match status" value="1"/>
</dbReference>
<dbReference type="STRING" id="1235802.C823_00167"/>
<evidence type="ECO:0000259" key="10">
    <source>
        <dbReference type="PROSITE" id="PS51123"/>
    </source>
</evidence>
<dbReference type="Gene3D" id="3.30.1330.60">
    <property type="entry name" value="OmpA-like domain"/>
    <property type="match status" value="1"/>
</dbReference>
<dbReference type="OrthoDB" id="9815217at2"/>
<evidence type="ECO:0000256" key="6">
    <source>
        <dbReference type="ARBA" id="ARBA00023136"/>
    </source>
</evidence>
<organism evidence="11 12">
    <name type="scientific">Eubacterium plexicaudatum ASF492</name>
    <dbReference type="NCBI Taxonomy" id="1235802"/>
    <lineage>
        <taxon>Bacteria</taxon>
        <taxon>Bacillati</taxon>
        <taxon>Bacillota</taxon>
        <taxon>Clostridia</taxon>
        <taxon>Eubacteriales</taxon>
        <taxon>Eubacteriaceae</taxon>
        <taxon>Eubacterium</taxon>
    </lineage>
</organism>
<evidence type="ECO:0000256" key="5">
    <source>
        <dbReference type="ARBA" id="ARBA00022989"/>
    </source>
</evidence>
<dbReference type="PANTHER" id="PTHR30329:SF21">
    <property type="entry name" value="LIPOPROTEIN YIAD-RELATED"/>
    <property type="match status" value="1"/>
</dbReference>
<proteinExistence type="inferred from homology"/>
<dbReference type="PANTHER" id="PTHR30329">
    <property type="entry name" value="STATOR ELEMENT OF FLAGELLAR MOTOR COMPLEX"/>
    <property type="match status" value="1"/>
</dbReference>
<dbReference type="CDD" id="cd07185">
    <property type="entry name" value="OmpA_C-like"/>
    <property type="match status" value="1"/>
</dbReference>
<dbReference type="InterPro" id="IPR006665">
    <property type="entry name" value="OmpA-like"/>
</dbReference>
<evidence type="ECO:0000256" key="9">
    <source>
        <dbReference type="SAM" id="Phobius"/>
    </source>
</evidence>
<feature type="domain" description="OmpA-like" evidence="10">
    <location>
        <begin position="195"/>
        <end position="317"/>
    </location>
</feature>
<sequence>MAKQKQEEPPKGSPAWMATFSDLMNLLLCFFVLLFSMSSVDEEKFEALIASLQSQYSILKGGGSSVGEGKMVSAGINQMQKYDVYFNPKNTSSGEGKSDAEEKDILHTLADDDGANHNPDDGYADAEGQEEGLDAARDESEQNVAGVEDTEITEAAAKEVLDEAQIRESEQIADKVDRMLKKYGIQDMVDVDFNGQYVAMTLNGAILFTSGSSELAEDALPLVDKIGTILQKFKSNTIEIEGHTDNVPVHNARFADNNVLSMYRALSVADYLRASTHLNPANIKSSGRGDYVPIADNGTPEGRAQNRRVEIKVFNSYNSDNME</sequence>
<evidence type="ECO:0000313" key="11">
    <source>
        <dbReference type="EMBL" id="EMZ39004.1"/>
    </source>
</evidence>
<keyword evidence="4 9" id="KW-0812">Transmembrane</keyword>
<reference evidence="11 12" key="1">
    <citation type="journal article" date="2014" name="Genome Announc.">
        <title>Draft genome sequences of the altered schaedler flora, a defined bacterial community from gnotobiotic mice.</title>
        <authorList>
            <person name="Wannemuehler M.J."/>
            <person name="Overstreet A.M."/>
            <person name="Ward D.V."/>
            <person name="Phillips G.J."/>
        </authorList>
    </citation>
    <scope>NUCLEOTIDE SEQUENCE [LARGE SCALE GENOMIC DNA]</scope>
    <source>
        <strain evidence="11 12">ASF492</strain>
    </source>
</reference>
<protein>
    <recommendedName>
        <fullName evidence="10">OmpA-like domain-containing protein</fullName>
    </recommendedName>
</protein>
<keyword evidence="5 9" id="KW-1133">Transmembrane helix</keyword>
<evidence type="ECO:0000313" key="12">
    <source>
        <dbReference type="Proteomes" id="UP000012589"/>
    </source>
</evidence>
<dbReference type="eggNOG" id="COG1360">
    <property type="taxonomic scope" value="Bacteria"/>
</dbReference>
<evidence type="ECO:0000256" key="1">
    <source>
        <dbReference type="ARBA" id="ARBA00004162"/>
    </source>
</evidence>
<dbReference type="SUPFAM" id="SSF103088">
    <property type="entry name" value="OmpA-like"/>
    <property type="match status" value="1"/>
</dbReference>
<accession>N2BQ54</accession>
<evidence type="ECO:0000256" key="3">
    <source>
        <dbReference type="ARBA" id="ARBA00022475"/>
    </source>
</evidence>
<comment type="similarity">
    <text evidence="2">Belongs to the MotB family.</text>
</comment>
<dbReference type="InterPro" id="IPR036737">
    <property type="entry name" value="OmpA-like_sf"/>
</dbReference>
<feature type="region of interest" description="Disordered" evidence="8">
    <location>
        <begin position="109"/>
        <end position="149"/>
    </location>
</feature>
<dbReference type="InterPro" id="IPR025713">
    <property type="entry name" value="MotB-like_N_dom"/>
</dbReference>
<evidence type="ECO:0000256" key="8">
    <source>
        <dbReference type="SAM" id="MobiDB-lite"/>
    </source>
</evidence>
<evidence type="ECO:0000256" key="4">
    <source>
        <dbReference type="ARBA" id="ARBA00022692"/>
    </source>
</evidence>
<dbReference type="EMBL" id="AQFT01000005">
    <property type="protein sequence ID" value="EMZ39004.1"/>
    <property type="molecule type" value="Genomic_DNA"/>
</dbReference>
<keyword evidence="12" id="KW-1185">Reference proteome</keyword>
<keyword evidence="6 7" id="KW-0472">Membrane</keyword>
<dbReference type="GO" id="GO:0005886">
    <property type="term" value="C:plasma membrane"/>
    <property type="evidence" value="ECO:0007669"/>
    <property type="project" value="UniProtKB-SubCell"/>
</dbReference>
<evidence type="ECO:0000256" key="2">
    <source>
        <dbReference type="ARBA" id="ARBA00008914"/>
    </source>
</evidence>
<comment type="caution">
    <text evidence="11">The sequence shown here is derived from an EMBL/GenBank/DDBJ whole genome shotgun (WGS) entry which is preliminary data.</text>
</comment>
<dbReference type="InterPro" id="IPR050330">
    <property type="entry name" value="Bact_OuterMem_StrucFunc"/>
</dbReference>
<dbReference type="Proteomes" id="UP000012589">
    <property type="component" value="Unassembled WGS sequence"/>
</dbReference>
<feature type="compositionally biased region" description="Basic and acidic residues" evidence="8">
    <location>
        <begin position="109"/>
        <end position="120"/>
    </location>
</feature>
<evidence type="ECO:0000256" key="7">
    <source>
        <dbReference type="PROSITE-ProRule" id="PRU00473"/>
    </source>
</evidence>
<dbReference type="PROSITE" id="PS51123">
    <property type="entry name" value="OMPA_2"/>
    <property type="match status" value="1"/>
</dbReference>
<dbReference type="PATRIC" id="fig|1235802.3.peg.179"/>